<keyword evidence="1" id="KW-1133">Transmembrane helix</keyword>
<keyword evidence="1" id="KW-0472">Membrane</keyword>
<keyword evidence="1" id="KW-0812">Transmembrane</keyword>
<gene>
    <name evidence="2" type="ORF">IFM12276_12900</name>
</gene>
<evidence type="ECO:0000256" key="1">
    <source>
        <dbReference type="SAM" id="Phobius"/>
    </source>
</evidence>
<keyword evidence="3" id="KW-1185">Reference proteome</keyword>
<evidence type="ECO:0000313" key="2">
    <source>
        <dbReference type="EMBL" id="BDT98261.1"/>
    </source>
</evidence>
<feature type="transmembrane region" description="Helical" evidence="1">
    <location>
        <begin position="15"/>
        <end position="34"/>
    </location>
</feature>
<dbReference type="EMBL" id="AP026978">
    <property type="protein sequence ID" value="BDT98261.1"/>
    <property type="molecule type" value="Genomic_DNA"/>
</dbReference>
<feature type="transmembrane region" description="Helical" evidence="1">
    <location>
        <begin position="46"/>
        <end position="64"/>
    </location>
</feature>
<protein>
    <submittedName>
        <fullName evidence="2">Uncharacterized protein</fullName>
    </submittedName>
</protein>
<accession>A0ABN6TZB6</accession>
<reference evidence="2 3" key="1">
    <citation type="submission" date="2022-11" db="EMBL/GenBank/DDBJ databases">
        <title>Genome Sequencing of Nocardia sp. ON39_IFM12276 and assembly.</title>
        <authorList>
            <person name="Shimojima M."/>
            <person name="Toyokawa M."/>
            <person name="Uesaka K."/>
        </authorList>
    </citation>
    <scope>NUCLEOTIDE SEQUENCE [LARGE SCALE GENOMIC DNA]</scope>
    <source>
        <strain evidence="2 3">IFM 12276</strain>
    </source>
</reference>
<name>A0ABN6TZB6_9NOCA</name>
<organism evidence="2 3">
    <name type="scientific">Nocardia sputorum</name>
    <dbReference type="NCBI Taxonomy" id="2984338"/>
    <lineage>
        <taxon>Bacteria</taxon>
        <taxon>Bacillati</taxon>
        <taxon>Actinomycetota</taxon>
        <taxon>Actinomycetes</taxon>
        <taxon>Mycobacteriales</taxon>
        <taxon>Nocardiaceae</taxon>
        <taxon>Nocardia</taxon>
    </lineage>
</organism>
<sequence length="65" mass="6843">MCWTLGLVLPPPTGIAAVAAAAGLALIQVGGLALHRSRGERDVIGLDLLLLLLTLVATWLATIWW</sequence>
<evidence type="ECO:0000313" key="3">
    <source>
        <dbReference type="Proteomes" id="UP001317870"/>
    </source>
</evidence>
<dbReference type="Proteomes" id="UP001317870">
    <property type="component" value="Chromosome"/>
</dbReference>
<proteinExistence type="predicted"/>